<keyword evidence="2" id="KW-1185">Reference proteome</keyword>
<reference evidence="1" key="1">
    <citation type="submission" date="2021-03" db="EMBL/GenBank/DDBJ databases">
        <title>Draft genome sequence of rust myrtle Austropuccinia psidii MF-1, a brazilian biotype.</title>
        <authorList>
            <person name="Quecine M.C."/>
            <person name="Pachon D.M.R."/>
            <person name="Bonatelli M.L."/>
            <person name="Correr F.H."/>
            <person name="Franceschini L.M."/>
            <person name="Leite T.F."/>
            <person name="Margarido G.R.A."/>
            <person name="Almeida C.A."/>
            <person name="Ferrarezi J.A."/>
            <person name="Labate C.A."/>
        </authorList>
    </citation>
    <scope>NUCLEOTIDE SEQUENCE</scope>
    <source>
        <strain evidence="1">MF-1</strain>
    </source>
</reference>
<sequence length="101" mass="11103">MAQNHSIIQDMIYIFDALDSFSSITLAISSKMTELTESSPSVLRPSVLCGSDIFSKLGSPWSTASSGHCDESQTYDGYKAVEVPYPAGTEFLRKGKLFFQH</sequence>
<organism evidence="1 2">
    <name type="scientific">Austropuccinia psidii MF-1</name>
    <dbReference type="NCBI Taxonomy" id="1389203"/>
    <lineage>
        <taxon>Eukaryota</taxon>
        <taxon>Fungi</taxon>
        <taxon>Dikarya</taxon>
        <taxon>Basidiomycota</taxon>
        <taxon>Pucciniomycotina</taxon>
        <taxon>Pucciniomycetes</taxon>
        <taxon>Pucciniales</taxon>
        <taxon>Sphaerophragmiaceae</taxon>
        <taxon>Austropuccinia</taxon>
    </lineage>
</organism>
<gene>
    <name evidence="1" type="ORF">O181_108813</name>
</gene>
<proteinExistence type="predicted"/>
<dbReference type="EMBL" id="AVOT02083775">
    <property type="protein sequence ID" value="MBW0569098.1"/>
    <property type="molecule type" value="Genomic_DNA"/>
</dbReference>
<comment type="caution">
    <text evidence="1">The sequence shown here is derived from an EMBL/GenBank/DDBJ whole genome shotgun (WGS) entry which is preliminary data.</text>
</comment>
<dbReference type="Proteomes" id="UP000765509">
    <property type="component" value="Unassembled WGS sequence"/>
</dbReference>
<evidence type="ECO:0000313" key="2">
    <source>
        <dbReference type="Proteomes" id="UP000765509"/>
    </source>
</evidence>
<name>A0A9Q3JUW7_9BASI</name>
<evidence type="ECO:0000313" key="1">
    <source>
        <dbReference type="EMBL" id="MBW0569098.1"/>
    </source>
</evidence>
<accession>A0A9Q3JUW7</accession>
<protein>
    <submittedName>
        <fullName evidence="1">Uncharacterized protein</fullName>
    </submittedName>
</protein>
<dbReference type="AlphaFoldDB" id="A0A9Q3JUW7"/>